<accession>A0ABS7CKA6</accession>
<dbReference type="SUPFAM" id="SSF55545">
    <property type="entry name" value="beta-N-acetylhexosaminidase-like domain"/>
    <property type="match status" value="1"/>
</dbReference>
<feature type="non-terminal residue" evidence="2">
    <location>
        <position position="121"/>
    </location>
</feature>
<dbReference type="EMBL" id="JAHZIK010002914">
    <property type="protein sequence ID" value="MBW7461387.1"/>
    <property type="molecule type" value="Genomic_DNA"/>
</dbReference>
<gene>
    <name evidence="2" type="ORF">K0U00_45765</name>
</gene>
<evidence type="ECO:0000313" key="2">
    <source>
        <dbReference type="EMBL" id="MBW7461387.1"/>
    </source>
</evidence>
<protein>
    <submittedName>
        <fullName evidence="2">Uncharacterized protein</fullName>
    </submittedName>
</protein>
<keyword evidence="1" id="KW-0378">Hydrolase</keyword>
<dbReference type="Proteomes" id="UP001519887">
    <property type="component" value="Unassembled WGS sequence"/>
</dbReference>
<proteinExistence type="predicted"/>
<comment type="caution">
    <text evidence="2">The sequence shown here is derived from an EMBL/GenBank/DDBJ whole genome shotgun (WGS) entry which is preliminary data.</text>
</comment>
<dbReference type="InterPro" id="IPR029018">
    <property type="entry name" value="Hex-like_dom2"/>
</dbReference>
<reference evidence="2 3" key="1">
    <citation type="submission" date="2021-07" db="EMBL/GenBank/DDBJ databases">
        <title>Paenibacillus radiodurans sp. nov., isolated from the southeastern edge of Tengger Desert.</title>
        <authorList>
            <person name="Zhang G."/>
        </authorList>
    </citation>
    <scope>NUCLEOTIDE SEQUENCE [LARGE SCALE GENOMIC DNA]</scope>
    <source>
        <strain evidence="2 3">CCM 7311</strain>
    </source>
</reference>
<name>A0ABS7CKA6_9BACL</name>
<keyword evidence="3" id="KW-1185">Reference proteome</keyword>
<sequence>MKIVYDGSVELLRFGVGQIKTSLARRGLFYVEQWVSHPPEVPPDEGIVVALSVRKDPPRDEPAAQWEEQAFAIHRRGGVLFIESGDIRGLFYGCLEWAERIGRSRELEDGESIRVAPRLPM</sequence>
<organism evidence="2 3">
    <name type="scientific">Paenibacillus sepulcri</name>
    <dbReference type="NCBI Taxonomy" id="359917"/>
    <lineage>
        <taxon>Bacteria</taxon>
        <taxon>Bacillati</taxon>
        <taxon>Bacillota</taxon>
        <taxon>Bacilli</taxon>
        <taxon>Bacillales</taxon>
        <taxon>Paenibacillaceae</taxon>
        <taxon>Paenibacillus</taxon>
    </lineage>
</organism>
<evidence type="ECO:0000256" key="1">
    <source>
        <dbReference type="ARBA" id="ARBA00022801"/>
    </source>
</evidence>
<evidence type="ECO:0000313" key="3">
    <source>
        <dbReference type="Proteomes" id="UP001519887"/>
    </source>
</evidence>